<proteinExistence type="predicted"/>
<organism evidence="4 5">
    <name type="scientific">Agromyces rhizosphaerae</name>
    <dbReference type="NCBI Taxonomy" id="88374"/>
    <lineage>
        <taxon>Bacteria</taxon>
        <taxon>Bacillati</taxon>
        <taxon>Actinomycetota</taxon>
        <taxon>Actinomycetes</taxon>
        <taxon>Micrococcales</taxon>
        <taxon>Microbacteriaceae</taxon>
        <taxon>Agromyces</taxon>
    </lineage>
</organism>
<feature type="domain" description="HNH nuclease" evidence="3">
    <location>
        <begin position="429"/>
        <end position="481"/>
    </location>
</feature>
<dbReference type="InterPro" id="IPR003615">
    <property type="entry name" value="HNH_nuc"/>
</dbReference>
<dbReference type="InterPro" id="IPR003870">
    <property type="entry name" value="DUF222"/>
</dbReference>
<comment type="caution">
    <text evidence="4">The sequence shown here is derived from an EMBL/GenBank/DDBJ whole genome shotgun (WGS) entry which is preliminary data.</text>
</comment>
<gene>
    <name evidence="4" type="ORF">ARHIZOSPH14_09880</name>
</gene>
<feature type="compositionally biased region" description="Pro residues" evidence="2">
    <location>
        <begin position="528"/>
        <end position="540"/>
    </location>
</feature>
<evidence type="ECO:0000259" key="3">
    <source>
        <dbReference type="SMART" id="SM00507"/>
    </source>
</evidence>
<name>A0A9W6FNQ3_9MICO</name>
<feature type="coiled-coil region" evidence="1">
    <location>
        <begin position="70"/>
        <end position="115"/>
    </location>
</feature>
<dbReference type="Proteomes" id="UP001144396">
    <property type="component" value="Unassembled WGS sequence"/>
</dbReference>
<sequence length="540" mass="58027">MEEAGEGMREQAATGVAVLLEQLPARLPAPDEIDAEWALFDRDVEAWWELVRADAEGCEAEHGVRPEHLLDLEIDEVASLTRQLERIAARRARVLERARLRALELEESRAAEREARGLRVEAPSRRRELAHRSVTAEVACATRSAEGAVSRWLADASRLADGADATLAAAESGRITFTHARTIADEVSSLPSEAHSAYEAAVLPMAEQTTPAQFRRRARRMREQMHPDSVEARVAAAAAERHVRITPERDGMAWLGAYLPAVRAASIDAQLDDLAGELGSAEGEQRTMAQLRADVFADLLTGGSSCGSVGPAAGDAVDAGREGVGDGVERGLIGRSSVAACESGDARDTSGSARPRRRGIRPTVTVTVPVMALLGHGDEPAELEGYGPIPVDVARELAGAAPSWKRLLTHPEAGTVLSVGRESYTVPPDLRAWLRVRDGTCRFPGCTRAAARCEVDHTVDWAAGGETRHDNLAHLCARHHHLKHEGGWRVQPAPGGVLHWRSPTGREYSTEPERRIGTGAPDGGRGSPAPPDPPPEDAPF</sequence>
<reference evidence="4" key="1">
    <citation type="submission" date="2022-12" db="EMBL/GenBank/DDBJ databases">
        <title>Reference genome sequencing for broad-spectrum identification of bacterial and archaeal isolates by mass spectrometry.</title>
        <authorList>
            <person name="Sekiguchi Y."/>
            <person name="Tourlousse D.M."/>
        </authorList>
    </citation>
    <scope>NUCLEOTIDE SEQUENCE</scope>
    <source>
        <strain evidence="4">14</strain>
    </source>
</reference>
<dbReference type="RefSeq" id="WP_281882761.1">
    <property type="nucleotide sequence ID" value="NZ_BSDP01000001.1"/>
</dbReference>
<dbReference type="AlphaFoldDB" id="A0A9W6FNQ3"/>
<feature type="region of interest" description="Disordered" evidence="2">
    <location>
        <begin position="493"/>
        <end position="540"/>
    </location>
</feature>
<dbReference type="Gene3D" id="1.10.30.50">
    <property type="match status" value="1"/>
</dbReference>
<evidence type="ECO:0000256" key="1">
    <source>
        <dbReference type="SAM" id="Coils"/>
    </source>
</evidence>
<keyword evidence="1" id="KW-0175">Coiled coil</keyword>
<evidence type="ECO:0000256" key="2">
    <source>
        <dbReference type="SAM" id="MobiDB-lite"/>
    </source>
</evidence>
<accession>A0A9W6FNQ3</accession>
<evidence type="ECO:0000313" key="4">
    <source>
        <dbReference type="EMBL" id="GLI26746.1"/>
    </source>
</evidence>
<keyword evidence="5" id="KW-1185">Reference proteome</keyword>
<dbReference type="EMBL" id="BSDP01000001">
    <property type="protein sequence ID" value="GLI26746.1"/>
    <property type="molecule type" value="Genomic_DNA"/>
</dbReference>
<protein>
    <recommendedName>
        <fullName evidence="3">HNH nuclease domain-containing protein</fullName>
    </recommendedName>
</protein>
<dbReference type="SMART" id="SM00507">
    <property type="entry name" value="HNHc"/>
    <property type="match status" value="1"/>
</dbReference>
<dbReference type="Pfam" id="PF02720">
    <property type="entry name" value="DUF222"/>
    <property type="match status" value="2"/>
</dbReference>
<dbReference type="CDD" id="cd00085">
    <property type="entry name" value="HNHc"/>
    <property type="match status" value="1"/>
</dbReference>
<evidence type="ECO:0000313" key="5">
    <source>
        <dbReference type="Proteomes" id="UP001144396"/>
    </source>
</evidence>